<evidence type="ECO:0000313" key="5">
    <source>
        <dbReference type="EMBL" id="CAB4602779.1"/>
    </source>
</evidence>
<sequence>MEKSWIRRPVIGSGIAFLTIVLFVSSPIWIPVLALVDAVRGRWRFPLARFAGFGFFWCLLEMVGIWWALLLWCAGQGRNVRLHYKLQTWWTRSLIQALGFTVGLSITVEGAENLGDGPYVALCRHASLADSIMSAWVVATHAHLQPRYVLKKELKLDPCLDILGHRLPNYFIDRSSPDVSAELMGIEQMANGLGVKDCAVIFPEGSRASGKKRVRALERLRERSPERAARLEGLQYLITPKPAGASALLNAVPEANVLTMWHSGFDGLDTFKGVLKHLGSQKARVHVKVQRHERSTVSSGEQFVAWLDAQWVQMDLAVARQLSITA</sequence>
<evidence type="ECO:0000256" key="2">
    <source>
        <dbReference type="ARBA" id="ARBA00023315"/>
    </source>
</evidence>
<protein>
    <submittedName>
        <fullName evidence="5">Unannotated protein</fullName>
    </submittedName>
</protein>
<name>A0A6J6GSH5_9ZZZZ</name>
<evidence type="ECO:0000256" key="3">
    <source>
        <dbReference type="SAM" id="Phobius"/>
    </source>
</evidence>
<keyword evidence="1" id="KW-0808">Transferase</keyword>
<feature type="transmembrane region" description="Helical" evidence="3">
    <location>
        <begin position="50"/>
        <end position="75"/>
    </location>
</feature>
<evidence type="ECO:0000259" key="4">
    <source>
        <dbReference type="SMART" id="SM00563"/>
    </source>
</evidence>
<proteinExistence type="predicted"/>
<gene>
    <name evidence="5" type="ORF">UFOPK1808_00887</name>
</gene>
<organism evidence="5">
    <name type="scientific">freshwater metagenome</name>
    <dbReference type="NCBI Taxonomy" id="449393"/>
    <lineage>
        <taxon>unclassified sequences</taxon>
        <taxon>metagenomes</taxon>
        <taxon>ecological metagenomes</taxon>
    </lineage>
</organism>
<dbReference type="EMBL" id="CAEZUL010000094">
    <property type="protein sequence ID" value="CAB4602779.1"/>
    <property type="molecule type" value="Genomic_DNA"/>
</dbReference>
<dbReference type="InterPro" id="IPR002123">
    <property type="entry name" value="Plipid/glycerol_acylTrfase"/>
</dbReference>
<keyword evidence="3" id="KW-1133">Transmembrane helix</keyword>
<keyword evidence="2" id="KW-0012">Acyltransferase</keyword>
<dbReference type="AlphaFoldDB" id="A0A6J6GSH5"/>
<reference evidence="5" key="1">
    <citation type="submission" date="2020-05" db="EMBL/GenBank/DDBJ databases">
        <authorList>
            <person name="Chiriac C."/>
            <person name="Salcher M."/>
            <person name="Ghai R."/>
            <person name="Kavagutti S V."/>
        </authorList>
    </citation>
    <scope>NUCLEOTIDE SEQUENCE</scope>
</reference>
<feature type="domain" description="Phospholipid/glycerol acyltransferase" evidence="4">
    <location>
        <begin position="119"/>
        <end position="265"/>
    </location>
</feature>
<accession>A0A6J6GSH5</accession>
<evidence type="ECO:0000256" key="1">
    <source>
        <dbReference type="ARBA" id="ARBA00022679"/>
    </source>
</evidence>
<dbReference type="Pfam" id="PF01553">
    <property type="entry name" value="Acyltransferase"/>
    <property type="match status" value="1"/>
</dbReference>
<dbReference type="PANTHER" id="PTHR10434:SF11">
    <property type="entry name" value="1-ACYL-SN-GLYCEROL-3-PHOSPHATE ACYLTRANSFERASE"/>
    <property type="match status" value="1"/>
</dbReference>
<dbReference type="GO" id="GO:0003841">
    <property type="term" value="F:1-acylglycerol-3-phosphate O-acyltransferase activity"/>
    <property type="evidence" value="ECO:0007669"/>
    <property type="project" value="TreeGrafter"/>
</dbReference>
<feature type="transmembrane region" description="Helical" evidence="3">
    <location>
        <begin position="12"/>
        <end position="30"/>
    </location>
</feature>
<dbReference type="PANTHER" id="PTHR10434">
    <property type="entry name" value="1-ACYL-SN-GLYCEROL-3-PHOSPHATE ACYLTRANSFERASE"/>
    <property type="match status" value="1"/>
</dbReference>
<keyword evidence="3" id="KW-0472">Membrane</keyword>
<dbReference type="GO" id="GO:0006654">
    <property type="term" value="P:phosphatidic acid biosynthetic process"/>
    <property type="evidence" value="ECO:0007669"/>
    <property type="project" value="TreeGrafter"/>
</dbReference>
<dbReference type="SMART" id="SM00563">
    <property type="entry name" value="PlsC"/>
    <property type="match status" value="1"/>
</dbReference>
<dbReference type="SUPFAM" id="SSF69593">
    <property type="entry name" value="Glycerol-3-phosphate (1)-acyltransferase"/>
    <property type="match status" value="1"/>
</dbReference>
<keyword evidence="3" id="KW-0812">Transmembrane</keyword>